<accession>A0AAN3VW80</accession>
<dbReference type="Proteomes" id="UP000003120">
    <property type="component" value="Unassembled WGS sequence"/>
</dbReference>
<reference evidence="1 2" key="1">
    <citation type="submission" date="2012-07" db="EMBL/GenBank/DDBJ databases">
        <authorList>
            <person name="Durkin A.S."/>
            <person name="McCorrison J."/>
            <person name="Torralba M."/>
            <person name="Gillis M."/>
            <person name="Methe B."/>
            <person name="Sutton G."/>
            <person name="Nelson K.E."/>
        </authorList>
    </citation>
    <scope>NUCLEOTIDE SEQUENCE [LARGE SCALE GENOMIC DNA]</scope>
    <source>
        <strain evidence="1 2">Fnf 1007</strain>
    </source>
</reference>
<evidence type="ECO:0000313" key="2">
    <source>
        <dbReference type="Proteomes" id="UP000003120"/>
    </source>
</evidence>
<protein>
    <submittedName>
        <fullName evidence="1">Uncharacterized protein</fullName>
    </submittedName>
</protein>
<name>A0AAN3VW80_9FUSO</name>
<evidence type="ECO:0000313" key="1">
    <source>
        <dbReference type="EMBL" id="EJU18060.1"/>
    </source>
</evidence>
<sequence length="45" mass="5320">MVLMRIFPQSHFSVWKNSFKSKKDLENLLPKFLKSFSLSFLSILS</sequence>
<dbReference type="EMBL" id="ALKK01000035">
    <property type="protein sequence ID" value="EJU18060.1"/>
    <property type="molecule type" value="Genomic_DNA"/>
</dbReference>
<organism evidence="1 2">
    <name type="scientific">Fusobacterium necrophorum subsp. funduliforme Fnf 1007</name>
    <dbReference type="NCBI Taxonomy" id="1161424"/>
    <lineage>
        <taxon>Bacteria</taxon>
        <taxon>Fusobacteriati</taxon>
        <taxon>Fusobacteriota</taxon>
        <taxon>Fusobacteriia</taxon>
        <taxon>Fusobacteriales</taxon>
        <taxon>Fusobacteriaceae</taxon>
        <taxon>Fusobacterium</taxon>
    </lineage>
</organism>
<gene>
    <name evidence="1" type="ORF">HMPREF1127_0748</name>
</gene>
<dbReference type="AlphaFoldDB" id="A0AAN3VW80"/>
<proteinExistence type="predicted"/>
<comment type="caution">
    <text evidence="1">The sequence shown here is derived from an EMBL/GenBank/DDBJ whole genome shotgun (WGS) entry which is preliminary data.</text>
</comment>